<evidence type="ECO:0000259" key="3">
    <source>
        <dbReference type="Pfam" id="PF25881"/>
    </source>
</evidence>
<dbReference type="InterPro" id="IPR059052">
    <property type="entry name" value="HH_YbhG-like"/>
</dbReference>
<dbReference type="NCBIfam" id="NF002939">
    <property type="entry name" value="PRK03598.1"/>
    <property type="match status" value="1"/>
</dbReference>
<name>E6QUG4_9ZZZZ</name>
<dbReference type="SUPFAM" id="SSF111369">
    <property type="entry name" value="HlyD-like secretion proteins"/>
    <property type="match status" value="2"/>
</dbReference>
<gene>
    <name evidence="4" type="ORF">CARN7_1690</name>
</gene>
<dbReference type="EMBL" id="CABR01000112">
    <property type="protein sequence ID" value="CBI10887.1"/>
    <property type="molecule type" value="Genomic_DNA"/>
</dbReference>
<dbReference type="PANTHER" id="PTHR32347:SF29">
    <property type="entry name" value="UPF0194 MEMBRANE PROTEIN YBHG"/>
    <property type="match status" value="1"/>
</dbReference>
<proteinExistence type="predicted"/>
<comment type="subcellular location">
    <subcellularLocation>
        <location evidence="1">Cell envelope</location>
    </subcellularLocation>
</comment>
<dbReference type="Gene3D" id="1.10.287.470">
    <property type="entry name" value="Helix hairpin bin"/>
    <property type="match status" value="1"/>
</dbReference>
<reference evidence="4" key="1">
    <citation type="submission" date="2009-10" db="EMBL/GenBank/DDBJ databases">
        <title>Diversity of trophic interactions inside an arsenic-rich microbial ecosystem.</title>
        <authorList>
            <person name="Bertin P.N."/>
            <person name="Heinrich-Salmeron A."/>
            <person name="Pelletier E."/>
            <person name="Goulhen-Chollet F."/>
            <person name="Arsene-Ploetze F."/>
            <person name="Gallien S."/>
            <person name="Calteau A."/>
            <person name="Vallenet D."/>
            <person name="Casiot C."/>
            <person name="Chane-Woon-Ming B."/>
            <person name="Giloteaux L."/>
            <person name="Barakat M."/>
            <person name="Bonnefoy V."/>
            <person name="Bruneel O."/>
            <person name="Chandler M."/>
            <person name="Cleiss J."/>
            <person name="Duran R."/>
            <person name="Elbaz-Poulichet F."/>
            <person name="Fonknechten N."/>
            <person name="Lauga B."/>
            <person name="Mornico D."/>
            <person name="Ortet P."/>
            <person name="Schaeffer C."/>
            <person name="Siguier P."/>
            <person name="Alexander Thil Smith A."/>
            <person name="Van Dorsselaer A."/>
            <person name="Weissenbach J."/>
            <person name="Medigue C."/>
            <person name="Le Paslier D."/>
        </authorList>
    </citation>
    <scope>NUCLEOTIDE SEQUENCE</scope>
</reference>
<comment type="caution">
    <text evidence="4">The sequence shown here is derived from an EMBL/GenBank/DDBJ whole genome shotgun (WGS) entry which is preliminary data.</text>
</comment>
<dbReference type="InterPro" id="IPR050465">
    <property type="entry name" value="UPF0194_transport"/>
</dbReference>
<dbReference type="GO" id="GO:0030313">
    <property type="term" value="C:cell envelope"/>
    <property type="evidence" value="ECO:0007669"/>
    <property type="project" value="UniProtKB-SubCell"/>
</dbReference>
<keyword evidence="2" id="KW-0175">Coiled coil</keyword>
<accession>E6QUG4</accession>
<dbReference type="Gene3D" id="2.40.30.170">
    <property type="match status" value="1"/>
</dbReference>
<feature type="domain" description="YbhG-like alpha-helical hairpin" evidence="3">
    <location>
        <begin position="77"/>
        <end position="205"/>
    </location>
</feature>
<dbReference type="AlphaFoldDB" id="E6QUG4"/>
<protein>
    <submittedName>
        <fullName evidence="4">Putative Secretion protein HlyD</fullName>
    </submittedName>
</protein>
<organism evidence="4">
    <name type="scientific">mine drainage metagenome</name>
    <dbReference type="NCBI Taxonomy" id="410659"/>
    <lineage>
        <taxon>unclassified sequences</taxon>
        <taxon>metagenomes</taxon>
        <taxon>ecological metagenomes</taxon>
    </lineage>
</organism>
<dbReference type="Pfam" id="PF25881">
    <property type="entry name" value="HH_YBHG"/>
    <property type="match status" value="1"/>
</dbReference>
<dbReference type="Gene3D" id="2.40.50.100">
    <property type="match status" value="2"/>
</dbReference>
<sequence length="328" mass="35341">MNFKKRRVVLLPVLLVVAAMAAYAWHFFHSQASPPLVLYGNVDIRETDLAFRQSGRLKTMLMEEGATVKAGQLLATLDDVPFQEAVAGAEATVAQARAELTKLYHGNRPQQVAQAREAVRQAAAADVNARADAARQRGLLANGASSQRIVDAATAASDAADANLAAAKQQLNLMVVGSRQEDIDAGVAQLALTQANLAQAQTALADTHVFAPVDAIILSRVREPGSMVGPSVPVYTLTDLIPVYVRAYARETELGKMVPGTRVKVFTDSGKHVYTGTVGFVSPQAEFTPKSVETTDLRTDLVYRIRVTIDHPDEHLRQGMPVTVRFSS</sequence>
<evidence type="ECO:0000256" key="2">
    <source>
        <dbReference type="ARBA" id="ARBA00023054"/>
    </source>
</evidence>
<dbReference type="PANTHER" id="PTHR32347">
    <property type="entry name" value="EFFLUX SYSTEM COMPONENT YKNX-RELATED"/>
    <property type="match status" value="1"/>
</dbReference>
<evidence type="ECO:0000256" key="1">
    <source>
        <dbReference type="ARBA" id="ARBA00004196"/>
    </source>
</evidence>
<evidence type="ECO:0000313" key="4">
    <source>
        <dbReference type="EMBL" id="CBI10887.1"/>
    </source>
</evidence>